<dbReference type="KEGG" id="nta:107762927"/>
<feature type="region of interest" description="Disordered" evidence="1">
    <location>
        <begin position="1"/>
        <end position="161"/>
    </location>
</feature>
<feature type="compositionally biased region" description="Basic and acidic residues" evidence="1">
    <location>
        <begin position="106"/>
        <end position="116"/>
    </location>
</feature>
<evidence type="ECO:0000256" key="1">
    <source>
        <dbReference type="SAM" id="MobiDB-lite"/>
    </source>
</evidence>
<proteinExistence type="predicted"/>
<feature type="compositionally biased region" description="Basic and acidic residues" evidence="1">
    <location>
        <begin position="31"/>
        <end position="45"/>
    </location>
</feature>
<feature type="compositionally biased region" description="Acidic residues" evidence="1">
    <location>
        <begin position="73"/>
        <end position="92"/>
    </location>
</feature>
<accession>A0A1S3XAK9</accession>
<evidence type="ECO:0000313" key="2">
    <source>
        <dbReference type="RefSeq" id="XP_016436803.1"/>
    </source>
</evidence>
<dbReference type="AlphaFoldDB" id="A0A1S3XAK9"/>
<dbReference type="RefSeq" id="XP_016436803.1">
    <property type="nucleotide sequence ID" value="XM_016581317.1"/>
</dbReference>
<feature type="compositionally biased region" description="Basic and acidic residues" evidence="1">
    <location>
        <begin position="1"/>
        <end position="11"/>
    </location>
</feature>
<reference evidence="2" key="1">
    <citation type="submission" date="2025-08" db="UniProtKB">
        <authorList>
            <consortium name="RefSeq"/>
        </authorList>
    </citation>
    <scope>IDENTIFICATION</scope>
</reference>
<dbReference type="PaxDb" id="4097-A0A1S3XAK9"/>
<organism evidence="2">
    <name type="scientific">Nicotiana tabacum</name>
    <name type="common">Common tobacco</name>
    <dbReference type="NCBI Taxonomy" id="4097"/>
    <lineage>
        <taxon>Eukaryota</taxon>
        <taxon>Viridiplantae</taxon>
        <taxon>Streptophyta</taxon>
        <taxon>Embryophyta</taxon>
        <taxon>Tracheophyta</taxon>
        <taxon>Spermatophyta</taxon>
        <taxon>Magnoliopsida</taxon>
        <taxon>eudicotyledons</taxon>
        <taxon>Gunneridae</taxon>
        <taxon>Pentapetalae</taxon>
        <taxon>asterids</taxon>
        <taxon>lamiids</taxon>
        <taxon>Solanales</taxon>
        <taxon>Solanaceae</taxon>
        <taxon>Nicotianoideae</taxon>
        <taxon>Nicotianeae</taxon>
        <taxon>Nicotiana</taxon>
    </lineage>
</organism>
<gene>
    <name evidence="2" type="primary">LOC107762927</name>
</gene>
<feature type="compositionally biased region" description="Acidic residues" evidence="1">
    <location>
        <begin position="55"/>
        <end position="65"/>
    </location>
</feature>
<feature type="compositionally biased region" description="Basic and acidic residues" evidence="1">
    <location>
        <begin position="150"/>
        <end position="161"/>
    </location>
</feature>
<protein>
    <submittedName>
        <fullName evidence="2">Protein ENDO16-like</fullName>
    </submittedName>
</protein>
<sequence>MVEGERSKEPMQNEASDCLSFSWIEDEDDNVGEKEEGVVGSHEGHTTQNIANDEEKSENEGDSGEDQEKASESEGEDEKSEEENENTSEESEGSMTIGNTVIVPSEEARGEKRTEETGPMLTPFTRDEEESRGAKKPRKQVSVVEPVVEMDGKNESESALP</sequence>
<name>A0A1S3XAK9_TOBAC</name>